<evidence type="ECO:0000313" key="2">
    <source>
        <dbReference type="EMBL" id="JAV29940.1"/>
    </source>
</evidence>
<evidence type="ECO:0000256" key="1">
    <source>
        <dbReference type="SAM" id="SignalP"/>
    </source>
</evidence>
<proteinExistence type="predicted"/>
<protein>
    <submittedName>
        <fullName evidence="2">Putative conserved secreted protein</fullName>
    </submittedName>
</protein>
<reference evidence="2" key="1">
    <citation type="submission" date="2017-01" db="EMBL/GenBank/DDBJ databases">
        <title>A deep insight into the sialotranscriptome of adult male and female Cluex tarsalis mosquitoes.</title>
        <authorList>
            <person name="Ribeiro J.M."/>
            <person name="Moreira F."/>
            <person name="Bernard K.A."/>
            <person name="Calvo E."/>
        </authorList>
    </citation>
    <scope>NUCLEOTIDE SEQUENCE</scope>
    <source>
        <strain evidence="2">Kern County</strain>
        <tissue evidence="2">Salivary glands</tissue>
    </source>
</reference>
<feature type="signal peptide" evidence="1">
    <location>
        <begin position="1"/>
        <end position="20"/>
    </location>
</feature>
<dbReference type="AlphaFoldDB" id="A0A1Q3FQQ7"/>
<accession>A0A1Q3FQQ7</accession>
<feature type="chain" id="PRO_5013315547" evidence="1">
    <location>
        <begin position="21"/>
        <end position="191"/>
    </location>
</feature>
<organism evidence="2">
    <name type="scientific">Culex tarsalis</name>
    <name type="common">Encephalitis mosquito</name>
    <dbReference type="NCBI Taxonomy" id="7177"/>
    <lineage>
        <taxon>Eukaryota</taxon>
        <taxon>Metazoa</taxon>
        <taxon>Ecdysozoa</taxon>
        <taxon>Arthropoda</taxon>
        <taxon>Hexapoda</taxon>
        <taxon>Insecta</taxon>
        <taxon>Pterygota</taxon>
        <taxon>Neoptera</taxon>
        <taxon>Endopterygota</taxon>
        <taxon>Diptera</taxon>
        <taxon>Nematocera</taxon>
        <taxon>Culicoidea</taxon>
        <taxon>Culicidae</taxon>
        <taxon>Culicinae</taxon>
        <taxon>Culicini</taxon>
        <taxon>Culex</taxon>
        <taxon>Culex</taxon>
    </lineage>
</organism>
<dbReference type="EMBL" id="GFDL01005105">
    <property type="protein sequence ID" value="JAV29940.1"/>
    <property type="molecule type" value="Transcribed_RNA"/>
</dbReference>
<sequence>MANQLSTVAFLVVLLGYVHGLRVNMTRFSNCQDLKLQYDRIPVSMTKVTFDRDADGVANTLHAEYDVRAASEDVQWELILTSYKCPLGTGSTICLDNPKEYVEEMHCDRFHSDDSGPWFMLSSAMSNGDKCGRAEGHFNLDSAILKIKYLQSYTELGTGTYRIKMLFHVPHTDLAEKNVKGCCEMDFDVID</sequence>
<name>A0A1Q3FQQ7_CULTA</name>
<keyword evidence="1" id="KW-0732">Signal</keyword>